<dbReference type="InterPro" id="IPR038063">
    <property type="entry name" value="Transpep_catalytic_dom"/>
</dbReference>
<dbReference type="PANTHER" id="PTHR41533:SF2">
    <property type="entry name" value="BLR7131 PROTEIN"/>
    <property type="match status" value="1"/>
</dbReference>
<dbReference type="CDD" id="cd16913">
    <property type="entry name" value="YkuD_like"/>
    <property type="match status" value="1"/>
</dbReference>
<evidence type="ECO:0000256" key="1">
    <source>
        <dbReference type="ARBA" id="ARBA00004752"/>
    </source>
</evidence>
<dbReference type="Gene3D" id="1.10.101.10">
    <property type="entry name" value="PGBD-like superfamily/PGBD"/>
    <property type="match status" value="1"/>
</dbReference>
<proteinExistence type="inferred from homology"/>
<keyword evidence="11" id="KW-1185">Reference proteome</keyword>
<feature type="active site" description="Nucleophile" evidence="7">
    <location>
        <position position="479"/>
    </location>
</feature>
<dbReference type="InterPro" id="IPR036365">
    <property type="entry name" value="PGBD-like_sf"/>
</dbReference>
<name>A0ABM8HYS8_9BACT</name>
<dbReference type="PANTHER" id="PTHR41533">
    <property type="entry name" value="L,D-TRANSPEPTIDASE HI_1667-RELATED"/>
    <property type="match status" value="1"/>
</dbReference>
<keyword evidence="4 7" id="KW-0133">Cell shape</keyword>
<dbReference type="SUPFAM" id="SSF47090">
    <property type="entry name" value="PGBD-like"/>
    <property type="match status" value="1"/>
</dbReference>
<keyword evidence="8" id="KW-0732">Signal</keyword>
<gene>
    <name evidence="10" type="ORF">DESUT3_33340</name>
</gene>
<dbReference type="SUPFAM" id="SSF141523">
    <property type="entry name" value="L,D-transpeptidase catalytic domain-like"/>
    <property type="match status" value="1"/>
</dbReference>
<reference evidence="10 11" key="1">
    <citation type="journal article" date="2016" name="C (Basel)">
        <title>Selective Growth of and Electricity Production by Marine Exoelectrogenic Bacteria in Self-Aggregated Hydrogel of Microbially Reduced Graphene Oxide.</title>
        <authorList>
            <person name="Yoshida N."/>
            <person name="Goto Y."/>
            <person name="Miyata Y."/>
        </authorList>
    </citation>
    <scope>NUCLEOTIDE SEQUENCE [LARGE SCALE GENOMIC DNA]</scope>
    <source>
        <strain evidence="10 11">NIT-T3</strain>
    </source>
</reference>
<dbReference type="Pfam" id="PF03734">
    <property type="entry name" value="YkuD"/>
    <property type="match status" value="1"/>
</dbReference>
<feature type="signal peptide" evidence="8">
    <location>
        <begin position="1"/>
        <end position="27"/>
    </location>
</feature>
<dbReference type="InterPro" id="IPR052905">
    <property type="entry name" value="LD-transpeptidase_YkuD-like"/>
</dbReference>
<dbReference type="InterPro" id="IPR036366">
    <property type="entry name" value="PGBDSf"/>
</dbReference>
<protein>
    <submittedName>
        <fullName evidence="10">Peptidoglycan-binding protein</fullName>
    </submittedName>
</protein>
<evidence type="ECO:0000256" key="7">
    <source>
        <dbReference type="PROSITE-ProRule" id="PRU01373"/>
    </source>
</evidence>
<feature type="domain" description="L,D-TPase catalytic" evidence="9">
    <location>
        <begin position="325"/>
        <end position="501"/>
    </location>
</feature>
<dbReference type="Proteomes" id="UP001319827">
    <property type="component" value="Chromosome"/>
</dbReference>
<keyword evidence="6 7" id="KW-0961">Cell wall biogenesis/degradation</keyword>
<keyword evidence="3" id="KW-0808">Transferase</keyword>
<dbReference type="Pfam" id="PF20142">
    <property type="entry name" value="Scaffold"/>
    <property type="match status" value="1"/>
</dbReference>
<evidence type="ECO:0000313" key="10">
    <source>
        <dbReference type="EMBL" id="BCR06265.1"/>
    </source>
</evidence>
<reference evidence="10 11" key="2">
    <citation type="journal article" date="2021" name="Int. J. Syst. Evol. Microbiol.">
        <title>Isolation and Polyphasic Characterization of Desulfuromonas versatilis sp. Nov., an Electrogenic Bacteria Capable of Versatile Metabolism Isolated from a Graphene Oxide-Reducing Enrichment Culture.</title>
        <authorList>
            <person name="Xie L."/>
            <person name="Yoshida N."/>
            <person name="Ishii S."/>
            <person name="Meng L."/>
        </authorList>
    </citation>
    <scope>NUCLEOTIDE SEQUENCE [LARGE SCALE GENOMIC DNA]</scope>
    <source>
        <strain evidence="10 11">NIT-T3</strain>
    </source>
</reference>
<evidence type="ECO:0000256" key="3">
    <source>
        <dbReference type="ARBA" id="ARBA00022679"/>
    </source>
</evidence>
<feature type="active site" description="Proton donor/acceptor" evidence="7">
    <location>
        <position position="460"/>
    </location>
</feature>
<evidence type="ECO:0000256" key="4">
    <source>
        <dbReference type="ARBA" id="ARBA00022960"/>
    </source>
</evidence>
<accession>A0ABM8HYS8</accession>
<comment type="pathway">
    <text evidence="1 7">Cell wall biogenesis; peptidoglycan biosynthesis.</text>
</comment>
<evidence type="ECO:0000313" key="11">
    <source>
        <dbReference type="Proteomes" id="UP001319827"/>
    </source>
</evidence>
<dbReference type="Pfam" id="PF01471">
    <property type="entry name" value="PG_binding_1"/>
    <property type="match status" value="1"/>
</dbReference>
<evidence type="ECO:0000259" key="9">
    <source>
        <dbReference type="PROSITE" id="PS52029"/>
    </source>
</evidence>
<dbReference type="RefSeq" id="WP_225911715.1">
    <property type="nucleotide sequence ID" value="NZ_AP024355.1"/>
</dbReference>
<dbReference type="InterPro" id="IPR002477">
    <property type="entry name" value="Peptidoglycan-bd-like"/>
</dbReference>
<comment type="similarity">
    <text evidence="2">Belongs to the YkuD family.</text>
</comment>
<organism evidence="10 11">
    <name type="scientific">Desulfuromonas versatilis</name>
    <dbReference type="NCBI Taxonomy" id="2802975"/>
    <lineage>
        <taxon>Bacteria</taxon>
        <taxon>Pseudomonadati</taxon>
        <taxon>Thermodesulfobacteriota</taxon>
        <taxon>Desulfuromonadia</taxon>
        <taxon>Desulfuromonadales</taxon>
        <taxon>Desulfuromonadaceae</taxon>
        <taxon>Desulfuromonas</taxon>
    </lineage>
</organism>
<keyword evidence="5 7" id="KW-0573">Peptidoglycan synthesis</keyword>
<dbReference type="EMBL" id="AP024355">
    <property type="protein sequence ID" value="BCR06265.1"/>
    <property type="molecule type" value="Genomic_DNA"/>
</dbReference>
<dbReference type="InterPro" id="IPR005490">
    <property type="entry name" value="LD_TPept_cat_dom"/>
</dbReference>
<dbReference type="PROSITE" id="PS52029">
    <property type="entry name" value="LD_TPASE"/>
    <property type="match status" value="1"/>
</dbReference>
<sequence length="565" mass="63579">MTTLAKTICKLIPVFFLFFSTTSSILAAGPLEPPLNQAVRESLRVRLETSVPTQGLSAAGDSLLATAALPEFYQQRLFHPAWIHDGRPGEAAAEILEAIRQADLEGLVPEHYHLEAIEKLLARISADIAVPLNMSGALADLDLLLTDAFLVLSSHYLNGRINPATVDPEWHARRNQTDPVPLLQSALETGRIRETLQGLLPGQAEYAGLRQALEHYRKIAAAGGWPRIAEGVKLQKGDRGPRVAALRERLAITADLDAELVHGDIFDSALNEAVLRFQRRHGLTDDGVVGKGTLAALNLPAEDRVRQIEVNLERWRWLPRDLGERHILVNIADFHLWVREKSDVVLEMRVVVGKPYRRTPVFSGRMTYLVLNPYWQVPHKLAVEDILPMVKKDPNHLEKINMKVFQGWGADAKAIDPATINWRELHRKRFPYRLRQDPGPINALGRIKFMLPNQYDIYLHDTPAKELFRKDTRTFSSGCIRLEKPLELAEYLLRGSRLEGRQAISDALQGAVDRIQPLPQPIPVHLLYWTSWVEQDGTVQFRQDIYERDQVLDAALSATPPAPEA</sequence>
<dbReference type="InterPro" id="IPR045380">
    <property type="entry name" value="LD_TPept_scaffold_dom"/>
</dbReference>
<evidence type="ECO:0000256" key="5">
    <source>
        <dbReference type="ARBA" id="ARBA00022984"/>
    </source>
</evidence>
<feature type="chain" id="PRO_5045982578" evidence="8">
    <location>
        <begin position="28"/>
        <end position="565"/>
    </location>
</feature>
<evidence type="ECO:0000256" key="2">
    <source>
        <dbReference type="ARBA" id="ARBA00005992"/>
    </source>
</evidence>
<evidence type="ECO:0000256" key="8">
    <source>
        <dbReference type="SAM" id="SignalP"/>
    </source>
</evidence>
<evidence type="ECO:0000256" key="6">
    <source>
        <dbReference type="ARBA" id="ARBA00023316"/>
    </source>
</evidence>
<dbReference type="Gene3D" id="2.40.440.10">
    <property type="entry name" value="L,D-transpeptidase catalytic domain-like"/>
    <property type="match status" value="1"/>
</dbReference>